<evidence type="ECO:0000313" key="2">
    <source>
        <dbReference type="EMBL" id="OQR86023.1"/>
    </source>
</evidence>
<dbReference type="OrthoDB" id="10396888at2759"/>
<evidence type="ECO:0000256" key="1">
    <source>
        <dbReference type="SAM" id="MobiDB-lite"/>
    </source>
</evidence>
<dbReference type="Proteomes" id="UP000243579">
    <property type="component" value="Unassembled WGS sequence"/>
</dbReference>
<evidence type="ECO:0008006" key="4">
    <source>
        <dbReference type="Google" id="ProtNLM"/>
    </source>
</evidence>
<keyword evidence="3" id="KW-1185">Reference proteome</keyword>
<sequence>MAGSPPRGIASQDSLCTPQFDDPEDDAFAIDDFSGHAFYAPSGDLHGLRHLAAEVPAFLSTVANASLTSEDDEKEPSPATAPRASRYYSAISGLKSLSSASSLIGKGKYAKAQLLAKIPYKRTKKAARVANLPPATPVLCSQCPPKAPSKLSLYRQKSTPLPLWTCSECPDVHLCDSCYKAGAHGLEGSEAMDVYDIIVGDLAWMKTCKAFTRQLLMILRQDICKNSPPKFQFMCQWLADILGTKPVAKITMRGVAMKDVAAESRQAFVAALMPLVANRSDLEVNIEWAPASSEDDHLENLRLWISDKKGRRESPFETSLLTTDLHDT</sequence>
<accession>A0A1V9YJW3</accession>
<evidence type="ECO:0000313" key="3">
    <source>
        <dbReference type="Proteomes" id="UP000243579"/>
    </source>
</evidence>
<name>A0A1V9YJW3_ACHHY</name>
<organism evidence="2 3">
    <name type="scientific">Achlya hypogyna</name>
    <name type="common">Oomycete</name>
    <name type="synonym">Protoachlya hypogyna</name>
    <dbReference type="NCBI Taxonomy" id="1202772"/>
    <lineage>
        <taxon>Eukaryota</taxon>
        <taxon>Sar</taxon>
        <taxon>Stramenopiles</taxon>
        <taxon>Oomycota</taxon>
        <taxon>Saprolegniomycetes</taxon>
        <taxon>Saprolegniales</taxon>
        <taxon>Achlyaceae</taxon>
        <taxon>Achlya</taxon>
    </lineage>
</organism>
<comment type="caution">
    <text evidence="2">The sequence shown here is derived from an EMBL/GenBank/DDBJ whole genome shotgun (WGS) entry which is preliminary data.</text>
</comment>
<dbReference type="AlphaFoldDB" id="A0A1V9YJW3"/>
<dbReference type="EMBL" id="JNBR01001541">
    <property type="protein sequence ID" value="OQR86023.1"/>
    <property type="molecule type" value="Genomic_DNA"/>
</dbReference>
<protein>
    <recommendedName>
        <fullName evidence="4">ZZ-type domain-containing protein</fullName>
    </recommendedName>
</protein>
<feature type="region of interest" description="Disordered" evidence="1">
    <location>
        <begin position="1"/>
        <end position="21"/>
    </location>
</feature>
<gene>
    <name evidence="2" type="ORF">ACHHYP_11069</name>
</gene>
<reference evidence="2 3" key="1">
    <citation type="journal article" date="2014" name="Genome Biol. Evol.">
        <title>The secreted proteins of Achlya hypogyna and Thraustotheca clavata identify the ancestral oomycete secretome and reveal gene acquisitions by horizontal gene transfer.</title>
        <authorList>
            <person name="Misner I."/>
            <person name="Blouin N."/>
            <person name="Leonard G."/>
            <person name="Richards T.A."/>
            <person name="Lane C.E."/>
        </authorList>
    </citation>
    <scope>NUCLEOTIDE SEQUENCE [LARGE SCALE GENOMIC DNA]</scope>
    <source>
        <strain evidence="2 3">ATCC 48635</strain>
    </source>
</reference>
<dbReference type="SUPFAM" id="SSF57850">
    <property type="entry name" value="RING/U-box"/>
    <property type="match status" value="1"/>
</dbReference>
<proteinExistence type="predicted"/>